<dbReference type="AlphaFoldDB" id="A0AAU9UKY5"/>
<evidence type="ECO:0000256" key="1">
    <source>
        <dbReference type="SAM" id="SignalP"/>
    </source>
</evidence>
<evidence type="ECO:0008006" key="4">
    <source>
        <dbReference type="Google" id="ProtNLM"/>
    </source>
</evidence>
<dbReference type="Proteomes" id="UP001153954">
    <property type="component" value="Unassembled WGS sequence"/>
</dbReference>
<keyword evidence="3" id="KW-1185">Reference proteome</keyword>
<protein>
    <recommendedName>
        <fullName evidence="4">Ommochrome-binding protein-like</fullName>
    </recommendedName>
</protein>
<reference evidence="2" key="1">
    <citation type="submission" date="2022-03" db="EMBL/GenBank/DDBJ databases">
        <authorList>
            <person name="Tunstrom K."/>
        </authorList>
    </citation>
    <scope>NUCLEOTIDE SEQUENCE</scope>
</reference>
<feature type="chain" id="PRO_5043998343" description="Ommochrome-binding protein-like" evidence="1">
    <location>
        <begin position="17"/>
        <end position="314"/>
    </location>
</feature>
<evidence type="ECO:0000313" key="3">
    <source>
        <dbReference type="Proteomes" id="UP001153954"/>
    </source>
</evidence>
<proteinExistence type="predicted"/>
<feature type="signal peptide" evidence="1">
    <location>
        <begin position="1"/>
        <end position="16"/>
    </location>
</feature>
<sequence length="314" mass="36356">MNIFLILTILFNVTLARRISCHACLNSVCYKRSTILKGHKFSGQLAVDRNVNLLYFHYQNDRSTDFTGAFNLEEVKLTNIPNLGFTFGRAVDQATRELYTSGAQGVYKYNPIENTTALFGFKDKTIWHIQFEDKLYYTEFQKKGLYTYVDKKSKDIPELSDYQIDDFIIDNKGHIYFMSNTAIHVLRKGAKKPEIFEDEIYSLSTDKDGNAYFIQPYTRGIYNLNYKTNNLTEIGAFNKISPFKLVFDGDNNIIYYDATNKNLFYLSPTLNKCSVGTRGKHRKMFITTASRKHKNHKKNNFSSINNITKISVHN</sequence>
<evidence type="ECO:0000313" key="2">
    <source>
        <dbReference type="EMBL" id="CAH2098673.1"/>
    </source>
</evidence>
<dbReference type="Gene3D" id="2.120.10.30">
    <property type="entry name" value="TolB, C-terminal domain"/>
    <property type="match status" value="1"/>
</dbReference>
<dbReference type="SUPFAM" id="SSF63825">
    <property type="entry name" value="YWTD domain"/>
    <property type="match status" value="1"/>
</dbReference>
<gene>
    <name evidence="2" type="ORF">EEDITHA_LOCUS13768</name>
</gene>
<organism evidence="2 3">
    <name type="scientific">Euphydryas editha</name>
    <name type="common">Edith's checkerspot</name>
    <dbReference type="NCBI Taxonomy" id="104508"/>
    <lineage>
        <taxon>Eukaryota</taxon>
        <taxon>Metazoa</taxon>
        <taxon>Ecdysozoa</taxon>
        <taxon>Arthropoda</taxon>
        <taxon>Hexapoda</taxon>
        <taxon>Insecta</taxon>
        <taxon>Pterygota</taxon>
        <taxon>Neoptera</taxon>
        <taxon>Endopterygota</taxon>
        <taxon>Lepidoptera</taxon>
        <taxon>Glossata</taxon>
        <taxon>Ditrysia</taxon>
        <taxon>Papilionoidea</taxon>
        <taxon>Nymphalidae</taxon>
        <taxon>Nymphalinae</taxon>
        <taxon>Euphydryas</taxon>
    </lineage>
</organism>
<dbReference type="EMBL" id="CAKOGL010000020">
    <property type="protein sequence ID" value="CAH2098673.1"/>
    <property type="molecule type" value="Genomic_DNA"/>
</dbReference>
<accession>A0AAU9UKY5</accession>
<keyword evidence="1" id="KW-0732">Signal</keyword>
<dbReference type="InterPro" id="IPR011042">
    <property type="entry name" value="6-blade_b-propeller_TolB-like"/>
</dbReference>
<comment type="caution">
    <text evidence="2">The sequence shown here is derived from an EMBL/GenBank/DDBJ whole genome shotgun (WGS) entry which is preliminary data.</text>
</comment>
<name>A0AAU9UKY5_EUPED</name>